<dbReference type="Gene3D" id="3.30.420.10">
    <property type="entry name" value="Ribonuclease H-like superfamily/Ribonuclease H"/>
    <property type="match status" value="1"/>
</dbReference>
<evidence type="ECO:0000313" key="3">
    <source>
        <dbReference type="EMBL" id="MBB0232868.1"/>
    </source>
</evidence>
<evidence type="ECO:0000256" key="1">
    <source>
        <dbReference type="SAM" id="MobiDB-lite"/>
    </source>
</evidence>
<evidence type="ECO:0000313" key="4">
    <source>
        <dbReference type="Proteomes" id="UP000530234"/>
    </source>
</evidence>
<dbReference type="Proteomes" id="UP000530234">
    <property type="component" value="Unassembled WGS sequence"/>
</dbReference>
<feature type="compositionally biased region" description="Polar residues" evidence="1">
    <location>
        <begin position="147"/>
        <end position="161"/>
    </location>
</feature>
<feature type="non-terminal residue" evidence="3">
    <location>
        <position position="182"/>
    </location>
</feature>
<comment type="caution">
    <text evidence="3">The sequence shown here is derived from an EMBL/GenBank/DDBJ whole genome shotgun (WGS) entry which is preliminary data.</text>
</comment>
<feature type="region of interest" description="Disordered" evidence="1">
    <location>
        <begin position="1"/>
        <end position="53"/>
    </location>
</feature>
<dbReference type="Pfam" id="PF13358">
    <property type="entry name" value="DDE_3"/>
    <property type="match status" value="1"/>
</dbReference>
<name>A0A7W3XZD6_9ACTN</name>
<feature type="compositionally biased region" description="Basic and acidic residues" evidence="1">
    <location>
        <begin position="14"/>
        <end position="30"/>
    </location>
</feature>
<dbReference type="InterPro" id="IPR038717">
    <property type="entry name" value="Tc1-like_DDE_dom"/>
</dbReference>
<organism evidence="3 4">
    <name type="scientific">Streptomyces calidiresistens</name>
    <dbReference type="NCBI Taxonomy" id="1485586"/>
    <lineage>
        <taxon>Bacteria</taxon>
        <taxon>Bacillati</taxon>
        <taxon>Actinomycetota</taxon>
        <taxon>Actinomycetes</taxon>
        <taxon>Kitasatosporales</taxon>
        <taxon>Streptomycetaceae</taxon>
        <taxon>Streptomyces</taxon>
    </lineage>
</organism>
<feature type="domain" description="Tc1-like transposase DDE" evidence="2">
    <location>
        <begin position="40"/>
        <end position="126"/>
    </location>
</feature>
<gene>
    <name evidence="3" type="ORF">FOE67_26100</name>
</gene>
<reference evidence="4" key="1">
    <citation type="submission" date="2019-10" db="EMBL/GenBank/DDBJ databases">
        <title>Streptomyces sp. nov., a novel actinobacterium isolated from alkaline environment.</title>
        <authorList>
            <person name="Golinska P."/>
        </authorList>
    </citation>
    <scope>NUCLEOTIDE SEQUENCE [LARGE SCALE GENOMIC DNA]</scope>
    <source>
        <strain evidence="4">DSM 42108</strain>
    </source>
</reference>
<sequence>MDAHRLSGAPGPRGGRERPGHVRRSGRDPLRSGFRPPRGAGEHPDRGPRGQRYGVNAMSVISTRGTMHFTVFADRFTTATCITFLKRVIGNFPEQKIHLIVDRHPVHRSKKVTAWVAEHTDSIELHLPAVLCTAPQPRRTRQRRPQLTSNVNSPTRSSTTGLIWRHQPAASSTESRNSLSVS</sequence>
<dbReference type="GO" id="GO:0003676">
    <property type="term" value="F:nucleic acid binding"/>
    <property type="evidence" value="ECO:0007669"/>
    <property type="project" value="InterPro"/>
</dbReference>
<protein>
    <recommendedName>
        <fullName evidence="2">Tc1-like transposase DDE domain-containing protein</fullName>
    </recommendedName>
</protein>
<dbReference type="EMBL" id="VKHS01001248">
    <property type="protein sequence ID" value="MBB0232868.1"/>
    <property type="molecule type" value="Genomic_DNA"/>
</dbReference>
<dbReference type="InterPro" id="IPR036397">
    <property type="entry name" value="RNaseH_sf"/>
</dbReference>
<feature type="compositionally biased region" description="Polar residues" evidence="1">
    <location>
        <begin position="169"/>
        <end position="182"/>
    </location>
</feature>
<dbReference type="AlphaFoldDB" id="A0A7W3XZD6"/>
<feature type="region of interest" description="Disordered" evidence="1">
    <location>
        <begin position="134"/>
        <end position="182"/>
    </location>
</feature>
<proteinExistence type="predicted"/>
<evidence type="ECO:0000259" key="2">
    <source>
        <dbReference type="Pfam" id="PF13358"/>
    </source>
</evidence>
<keyword evidence="4" id="KW-1185">Reference proteome</keyword>
<accession>A0A7W3XZD6</accession>